<dbReference type="InterPro" id="IPR027473">
    <property type="entry name" value="L-asparaginase_C"/>
</dbReference>
<sequence length="356" mass="39380">MNYTKLDVHTAAPLHPEASVLLIYTGGTLGMVYDISGKHLIPFNFDQILHRVPELQQINVLLTVLSLNEPIDSSNISIEHWLDLAHIIEEHYHFYDGFVILHGTDTMSYTASALSYLLENLAKPVILTGAQVPIGKVRNDARFNLISALEIAAKGGAEGSTHVPEVAIYFDNVLLRGNRTKKVESSHFDAFKSGNYPPLAEAGIELEFEQRHILPNPEKPLKVHRKLDNRVAILKLFPGISEMVVRSVLSSQGLRGLVLETYGAGNAPTTDWFLKLLREAINNGLIILNVSQCDEGNVNQGLYETSRYLEEMGVIGGADMTTEAAITKLMFVLGQDLSLEESKKILRGNLRGEITL</sequence>
<keyword evidence="7" id="KW-1185">Reference proteome</keyword>
<dbReference type="NCBIfam" id="TIGR00519">
    <property type="entry name" value="asnASE_I"/>
    <property type="match status" value="1"/>
</dbReference>
<dbReference type="RefSeq" id="WP_200505338.1">
    <property type="nucleotide sequence ID" value="NZ_JAEHFX010000002.1"/>
</dbReference>
<dbReference type="CDD" id="cd08963">
    <property type="entry name" value="L-asparaginase_I"/>
    <property type="match status" value="1"/>
</dbReference>
<proteinExistence type="predicted"/>
<evidence type="ECO:0000259" key="4">
    <source>
        <dbReference type="Pfam" id="PF00710"/>
    </source>
</evidence>
<organism evidence="6 7">
    <name type="scientific">Adhaeribacter terrigena</name>
    <dbReference type="NCBI Taxonomy" id="2793070"/>
    <lineage>
        <taxon>Bacteria</taxon>
        <taxon>Pseudomonadati</taxon>
        <taxon>Bacteroidota</taxon>
        <taxon>Cytophagia</taxon>
        <taxon>Cytophagales</taxon>
        <taxon>Hymenobacteraceae</taxon>
        <taxon>Adhaeribacter</taxon>
    </lineage>
</organism>
<dbReference type="InterPro" id="IPR040919">
    <property type="entry name" value="Asparaginase_C"/>
</dbReference>
<dbReference type="Pfam" id="PF17763">
    <property type="entry name" value="Asparaginase_C"/>
    <property type="match status" value="1"/>
</dbReference>
<evidence type="ECO:0000259" key="5">
    <source>
        <dbReference type="Pfam" id="PF17763"/>
    </source>
</evidence>
<dbReference type="PROSITE" id="PS00917">
    <property type="entry name" value="ASN_GLN_ASE_2"/>
    <property type="match status" value="1"/>
</dbReference>
<keyword evidence="2" id="KW-0378">Hydrolase</keyword>
<dbReference type="Gene3D" id="3.40.50.40">
    <property type="match status" value="1"/>
</dbReference>
<protein>
    <recommendedName>
        <fullName evidence="1">asparaginase</fullName>
        <ecNumber evidence="1">3.5.1.1</ecNumber>
    </recommendedName>
</protein>
<dbReference type="SMART" id="SM00870">
    <property type="entry name" value="Asparaginase"/>
    <property type="match status" value="1"/>
</dbReference>
<dbReference type="InterPro" id="IPR041725">
    <property type="entry name" value="L-asparaginase_I"/>
</dbReference>
<dbReference type="InterPro" id="IPR006033">
    <property type="entry name" value="AsnA_fam"/>
</dbReference>
<dbReference type="SUPFAM" id="SSF53774">
    <property type="entry name" value="Glutaminase/Asparaginase"/>
    <property type="match status" value="1"/>
</dbReference>
<evidence type="ECO:0000256" key="3">
    <source>
        <dbReference type="PROSITE-ProRule" id="PRU10100"/>
    </source>
</evidence>
<dbReference type="InterPro" id="IPR027474">
    <property type="entry name" value="L-asparaginase_N"/>
</dbReference>
<reference evidence="6 7" key="1">
    <citation type="submission" date="2020-12" db="EMBL/GenBank/DDBJ databases">
        <title>Bacterial novel species Adhaeribacter sp. BT258 isolated from soil.</title>
        <authorList>
            <person name="Jung H.-Y."/>
        </authorList>
    </citation>
    <scope>NUCLEOTIDE SEQUENCE [LARGE SCALE GENOMIC DNA]</scope>
    <source>
        <strain evidence="6 7">BT258</strain>
    </source>
</reference>
<dbReference type="SFLD" id="SFLDS00057">
    <property type="entry name" value="Glutaminase/Asparaginase"/>
    <property type="match status" value="1"/>
</dbReference>
<dbReference type="PROSITE" id="PS51732">
    <property type="entry name" value="ASN_GLN_ASE_3"/>
    <property type="match status" value="1"/>
</dbReference>
<dbReference type="InterPro" id="IPR036152">
    <property type="entry name" value="Asp/glu_Ase-like_sf"/>
</dbReference>
<feature type="active site" evidence="3">
    <location>
        <position position="104"/>
    </location>
</feature>
<dbReference type="PANTHER" id="PTHR11707:SF28">
    <property type="entry name" value="60 KDA LYSOPHOSPHOLIPASE"/>
    <property type="match status" value="1"/>
</dbReference>
<dbReference type="InterPro" id="IPR037152">
    <property type="entry name" value="L-asparaginase_N_sf"/>
</dbReference>
<dbReference type="PIRSF" id="PIRSF500176">
    <property type="entry name" value="L_ASNase"/>
    <property type="match status" value="1"/>
</dbReference>
<dbReference type="Gene3D" id="3.40.50.1170">
    <property type="entry name" value="L-asparaginase, N-terminal domain"/>
    <property type="match status" value="1"/>
</dbReference>
<feature type="domain" description="Asparaginase/glutaminase C-terminal" evidence="5">
    <location>
        <begin position="230"/>
        <end position="345"/>
    </location>
</feature>
<feature type="domain" description="L-asparaginase N-terminal" evidence="4">
    <location>
        <begin position="20"/>
        <end position="212"/>
    </location>
</feature>
<name>A0ABS1BZK8_9BACT</name>
<dbReference type="InterPro" id="IPR006034">
    <property type="entry name" value="Asparaginase/glutaminase-like"/>
</dbReference>
<accession>A0ABS1BZK8</accession>
<evidence type="ECO:0000313" key="6">
    <source>
        <dbReference type="EMBL" id="MBK0402595.1"/>
    </source>
</evidence>
<dbReference type="EC" id="3.5.1.1" evidence="1"/>
<dbReference type="PIRSF" id="PIRSF001220">
    <property type="entry name" value="L-ASNase_gatD"/>
    <property type="match status" value="1"/>
</dbReference>
<gene>
    <name evidence="6" type="ORF">I5M27_06330</name>
</gene>
<dbReference type="PANTHER" id="PTHR11707">
    <property type="entry name" value="L-ASPARAGINASE"/>
    <property type="match status" value="1"/>
</dbReference>
<evidence type="ECO:0000256" key="1">
    <source>
        <dbReference type="ARBA" id="ARBA00012920"/>
    </source>
</evidence>
<dbReference type="Pfam" id="PF00710">
    <property type="entry name" value="Asparaginase"/>
    <property type="match status" value="1"/>
</dbReference>
<evidence type="ECO:0000256" key="2">
    <source>
        <dbReference type="ARBA" id="ARBA00022801"/>
    </source>
</evidence>
<dbReference type="PRINTS" id="PR00139">
    <property type="entry name" value="ASNGLNASE"/>
</dbReference>
<comment type="caution">
    <text evidence="6">The sequence shown here is derived from an EMBL/GenBank/DDBJ whole genome shotgun (WGS) entry which is preliminary data.</text>
</comment>
<dbReference type="Proteomes" id="UP000644147">
    <property type="component" value="Unassembled WGS sequence"/>
</dbReference>
<dbReference type="InterPro" id="IPR027475">
    <property type="entry name" value="Asparaginase/glutaminase_AS2"/>
</dbReference>
<dbReference type="EMBL" id="JAEHFX010000002">
    <property type="protein sequence ID" value="MBK0402595.1"/>
    <property type="molecule type" value="Genomic_DNA"/>
</dbReference>
<evidence type="ECO:0000313" key="7">
    <source>
        <dbReference type="Proteomes" id="UP000644147"/>
    </source>
</evidence>